<feature type="signal peptide" evidence="2">
    <location>
        <begin position="1"/>
        <end position="20"/>
    </location>
</feature>
<evidence type="ECO:0000313" key="3">
    <source>
        <dbReference type="EMBL" id="QKV18072.1"/>
    </source>
</evidence>
<evidence type="ECO:0000256" key="2">
    <source>
        <dbReference type="SAM" id="SignalP"/>
    </source>
</evidence>
<organism evidence="3 4">
    <name type="scientific">Oricola thermophila</name>
    <dbReference type="NCBI Taxonomy" id="2742145"/>
    <lineage>
        <taxon>Bacteria</taxon>
        <taxon>Pseudomonadati</taxon>
        <taxon>Pseudomonadota</taxon>
        <taxon>Alphaproteobacteria</taxon>
        <taxon>Hyphomicrobiales</taxon>
        <taxon>Ahrensiaceae</taxon>
        <taxon>Oricola</taxon>
    </lineage>
</organism>
<evidence type="ECO:0008006" key="5">
    <source>
        <dbReference type="Google" id="ProtNLM"/>
    </source>
</evidence>
<gene>
    <name evidence="3" type="ORF">HTY61_06170</name>
</gene>
<feature type="transmembrane region" description="Helical" evidence="1">
    <location>
        <begin position="69"/>
        <end position="91"/>
    </location>
</feature>
<accession>A0A6N1VFS7</accession>
<reference evidence="3 4" key="1">
    <citation type="submission" date="2020-06" db="EMBL/GenBank/DDBJ databases">
        <title>Oricola thermophila sp. nov. isolated from a tidal sediments.</title>
        <authorList>
            <person name="Kwon K.K."/>
            <person name="Yang S.-H."/>
            <person name="Park M.-J."/>
        </authorList>
    </citation>
    <scope>NUCLEOTIDE SEQUENCE [LARGE SCALE GENOMIC DNA]</scope>
    <source>
        <strain evidence="3 4">MEBiC13590</strain>
    </source>
</reference>
<dbReference type="EMBL" id="CP054836">
    <property type="protein sequence ID" value="QKV18072.1"/>
    <property type="molecule type" value="Genomic_DNA"/>
</dbReference>
<dbReference type="AlphaFoldDB" id="A0A6N1VFS7"/>
<protein>
    <recommendedName>
        <fullName evidence="5">DUF1345 domain-containing protein</fullName>
    </recommendedName>
</protein>
<keyword evidence="1" id="KW-0472">Membrane</keyword>
<keyword evidence="4" id="KW-1185">Reference proteome</keyword>
<name>A0A6N1VFS7_9HYPH</name>
<dbReference type="KEGG" id="orm:HTY61_06170"/>
<sequence>MLVFFTGVAVAMAMFHLVRAQVGFTPGFDRKTLDEIGPVNAFLVYCCTGPVLLTQAFDRTVPPNAVVSLRNTVVFMLLLLLWTFSLGVVIVESARALL</sequence>
<evidence type="ECO:0000313" key="4">
    <source>
        <dbReference type="Proteomes" id="UP000509367"/>
    </source>
</evidence>
<keyword evidence="1" id="KW-1133">Transmembrane helix</keyword>
<evidence type="ECO:0000256" key="1">
    <source>
        <dbReference type="SAM" id="Phobius"/>
    </source>
</evidence>
<keyword evidence="2" id="KW-0732">Signal</keyword>
<feature type="chain" id="PRO_5026969127" description="DUF1345 domain-containing protein" evidence="2">
    <location>
        <begin position="21"/>
        <end position="98"/>
    </location>
</feature>
<feature type="transmembrane region" description="Helical" evidence="1">
    <location>
        <begin position="36"/>
        <end position="57"/>
    </location>
</feature>
<keyword evidence="1" id="KW-0812">Transmembrane</keyword>
<proteinExistence type="predicted"/>
<dbReference type="Proteomes" id="UP000509367">
    <property type="component" value="Chromosome"/>
</dbReference>
<dbReference type="RefSeq" id="WP_175275968.1">
    <property type="nucleotide sequence ID" value="NZ_CP054836.1"/>
</dbReference>